<dbReference type="PROSITE" id="PS01359">
    <property type="entry name" value="ZF_PHD_1"/>
    <property type="match status" value="1"/>
</dbReference>
<dbReference type="GO" id="GO:0008270">
    <property type="term" value="F:zinc ion binding"/>
    <property type="evidence" value="ECO:0007669"/>
    <property type="project" value="UniProtKB-KW"/>
</dbReference>
<keyword evidence="1" id="KW-0479">Metal-binding</keyword>
<dbReference type="Gene3D" id="3.30.40.10">
    <property type="entry name" value="Zinc/RING finger domain, C3HC4 (zinc finger)"/>
    <property type="match status" value="1"/>
</dbReference>
<keyword evidence="3" id="KW-0862">Zinc</keyword>
<accession>A0A8S0UBT5</accession>
<feature type="domain" description="Myb-like" evidence="5">
    <location>
        <begin position="756"/>
        <end position="815"/>
    </location>
</feature>
<proteinExistence type="predicted"/>
<keyword evidence="2" id="KW-0863">Zinc-finger</keyword>
<reference evidence="6 7" key="1">
    <citation type="submission" date="2019-12" db="EMBL/GenBank/DDBJ databases">
        <authorList>
            <person name="Alioto T."/>
            <person name="Alioto T."/>
            <person name="Gomez Garrido J."/>
        </authorList>
    </citation>
    <scope>NUCLEOTIDE SEQUENCE [LARGE SCALE GENOMIC DNA]</scope>
</reference>
<evidence type="ECO:0000313" key="7">
    <source>
        <dbReference type="Proteomes" id="UP000594638"/>
    </source>
</evidence>
<feature type="compositionally biased region" description="Polar residues" evidence="4">
    <location>
        <begin position="586"/>
        <end position="601"/>
    </location>
</feature>
<evidence type="ECO:0000256" key="2">
    <source>
        <dbReference type="ARBA" id="ARBA00022771"/>
    </source>
</evidence>
<organism evidence="6 7">
    <name type="scientific">Olea europaea subsp. europaea</name>
    <dbReference type="NCBI Taxonomy" id="158383"/>
    <lineage>
        <taxon>Eukaryota</taxon>
        <taxon>Viridiplantae</taxon>
        <taxon>Streptophyta</taxon>
        <taxon>Embryophyta</taxon>
        <taxon>Tracheophyta</taxon>
        <taxon>Spermatophyta</taxon>
        <taxon>Magnoliopsida</taxon>
        <taxon>eudicotyledons</taxon>
        <taxon>Gunneridae</taxon>
        <taxon>Pentapetalae</taxon>
        <taxon>asterids</taxon>
        <taxon>lamiids</taxon>
        <taxon>Lamiales</taxon>
        <taxon>Oleaceae</taxon>
        <taxon>Oleeae</taxon>
        <taxon>Olea</taxon>
    </lineage>
</organism>
<dbReference type="SMART" id="SM00249">
    <property type="entry name" value="PHD"/>
    <property type="match status" value="1"/>
</dbReference>
<name>A0A8S0UBT5_OLEEU</name>
<gene>
    <name evidence="6" type="ORF">OLEA9_A092811</name>
</gene>
<comment type="caution">
    <text evidence="6">The sequence shown here is derived from an EMBL/GenBank/DDBJ whole genome shotgun (WGS) entry which is preliminary data.</text>
</comment>
<dbReference type="InterPro" id="IPR001965">
    <property type="entry name" value="Znf_PHD"/>
</dbReference>
<dbReference type="CDD" id="cd11660">
    <property type="entry name" value="SANT_TRF"/>
    <property type="match status" value="1"/>
</dbReference>
<dbReference type="SUPFAM" id="SSF46689">
    <property type="entry name" value="Homeodomain-like"/>
    <property type="match status" value="1"/>
</dbReference>
<dbReference type="EMBL" id="CACTIH010007590">
    <property type="protein sequence ID" value="CAA3016072.1"/>
    <property type="molecule type" value="Genomic_DNA"/>
</dbReference>
<keyword evidence="7" id="KW-1185">Reference proteome</keyword>
<feature type="region of interest" description="Disordered" evidence="4">
    <location>
        <begin position="676"/>
        <end position="704"/>
    </location>
</feature>
<feature type="region of interest" description="Disordered" evidence="4">
    <location>
        <begin position="711"/>
        <end position="730"/>
    </location>
</feature>
<feature type="region of interest" description="Disordered" evidence="4">
    <location>
        <begin position="562"/>
        <end position="661"/>
    </location>
</feature>
<dbReference type="SUPFAM" id="SSF57903">
    <property type="entry name" value="FYVE/PHD zinc finger"/>
    <property type="match status" value="1"/>
</dbReference>
<dbReference type="AlphaFoldDB" id="A0A8S0UBT5"/>
<dbReference type="PROSITE" id="PS50090">
    <property type="entry name" value="MYB_LIKE"/>
    <property type="match status" value="1"/>
</dbReference>
<dbReference type="InterPro" id="IPR011011">
    <property type="entry name" value="Znf_FYVE_PHD"/>
</dbReference>
<feature type="compositionally biased region" description="Basic and acidic residues" evidence="4">
    <location>
        <begin position="572"/>
        <end position="585"/>
    </location>
</feature>
<evidence type="ECO:0000256" key="3">
    <source>
        <dbReference type="ARBA" id="ARBA00022833"/>
    </source>
</evidence>
<dbReference type="InterPro" id="IPR019786">
    <property type="entry name" value="Zinc_finger_PHD-type_CS"/>
</dbReference>
<dbReference type="PANTHER" id="PTHR47863">
    <property type="entry name" value="RING/FYVE/PHD ZINC FINGER SUPERFAMILY PROTEIN"/>
    <property type="match status" value="1"/>
</dbReference>
<evidence type="ECO:0000256" key="4">
    <source>
        <dbReference type="SAM" id="MobiDB-lite"/>
    </source>
</evidence>
<dbReference type="InterPro" id="IPR001005">
    <property type="entry name" value="SANT/Myb"/>
</dbReference>
<feature type="compositionally biased region" description="Basic and acidic residues" evidence="4">
    <location>
        <begin position="621"/>
        <end position="661"/>
    </location>
</feature>
<dbReference type="Gene3D" id="1.10.10.60">
    <property type="entry name" value="Homeodomain-like"/>
    <property type="match status" value="1"/>
</dbReference>
<dbReference type="OrthoDB" id="907455at2759"/>
<dbReference type="PANTHER" id="PTHR47863:SF4">
    <property type="entry name" value="RING_FYVE_PHD ZINC FINGER SUPERFAMILY PROTEIN"/>
    <property type="match status" value="1"/>
</dbReference>
<sequence>MIEIVGDKTVVTAFPVEEVYKNISISCIYPDRQTNRHVIFGALEQSFMDCHLSSISTLPWIWIVETLASCNQVDESILYDLVKKTPEITSDLGKNAREFVSLRIIERLFVIGAQNANPVSSSSSSKIGFDPSESCEAVLERISRETSVQNLIEYGLDTLKWDIQPFIEHKRSNSSKCTLQQLKDAILTGGHPLLSSLKEHSGLAVTNQPEHRLSVDDGDTNHVAATLKESNANALNVAANGHLISPIPANWDVLLKRSLPDENLVAKRNRSATTEFVEGQSHENEIALGNGGDTVAKSAKKFRHGIINCERDGHMNFLSSHAGKNSPPENCRNEHPSLKGLVEHDEALPCEPQVLHKGTELPKDRSGEVQSQGNHLDEIKAYKKGLCKLRTDISTCEGGIQPALCNDEYLDGYGHSSQRKVSNVIEAEDDIDHNQDADMAFDDKGYNDENDIAMKKNAFLSSQCTYSQDSLAMTDLREINLCTTCKKGGTLLVCSYNSCPLMVHEGCLGSAPTFDAGGKFYCPFCAYSRAISEFNKVKDKASMARKDLATFFRMGTVKRTKEVAVSSRREKKSQSELDEHLHDNNKLTNRNISKQDNNPQCRENHKDDCVAEPSVSCDGDNPLRGDKLADSDSEKELPILAKENEDGKRVGQECKSPGDHGKQLIAAEAVCKSGDGIPSARFPQRSNGNEHAEVRSKKKVSCQPGTDLVHQLTCSSTSNGEQISEEENESSSASKFFISIRKQGRQHSYPAFPLLRRKKIPWTRVEEETLKEGVQKFYTAHDRNIPWKKILEFGADAFLKGRTTIDLKDKWRNLCKGSPKSK</sequence>
<dbReference type="SMART" id="SM00717">
    <property type="entry name" value="SANT"/>
    <property type="match status" value="1"/>
</dbReference>
<evidence type="ECO:0000256" key="1">
    <source>
        <dbReference type="ARBA" id="ARBA00022723"/>
    </source>
</evidence>
<dbReference type="InterPro" id="IPR009057">
    <property type="entry name" value="Homeodomain-like_sf"/>
</dbReference>
<evidence type="ECO:0000313" key="6">
    <source>
        <dbReference type="EMBL" id="CAA3016072.1"/>
    </source>
</evidence>
<dbReference type="InterPro" id="IPR013083">
    <property type="entry name" value="Znf_RING/FYVE/PHD"/>
</dbReference>
<protein>
    <submittedName>
        <fullName evidence="6">Uncharacterized protein LOC111399532</fullName>
    </submittedName>
</protein>
<evidence type="ECO:0000259" key="5">
    <source>
        <dbReference type="PROSITE" id="PS50090"/>
    </source>
</evidence>
<dbReference type="Gramene" id="OE9A092811T4">
    <property type="protein sequence ID" value="OE9A092811C4"/>
    <property type="gene ID" value="OE9A092811"/>
</dbReference>
<dbReference type="Proteomes" id="UP000594638">
    <property type="component" value="Unassembled WGS sequence"/>
</dbReference>